<evidence type="ECO:0000256" key="3">
    <source>
        <dbReference type="ARBA" id="ARBA00009466"/>
    </source>
</evidence>
<keyword evidence="7" id="KW-0539">Nucleus</keyword>
<dbReference type="Gene3D" id="1.25.10.10">
    <property type="entry name" value="Leucine-rich Repeat Variant"/>
    <property type="match status" value="1"/>
</dbReference>
<comment type="similarity">
    <text evidence="3">Belongs to the exportin family.</text>
</comment>
<evidence type="ECO:0000256" key="6">
    <source>
        <dbReference type="ARBA" id="ARBA00022927"/>
    </source>
</evidence>
<keyword evidence="5" id="KW-0963">Cytoplasm</keyword>
<evidence type="ECO:0000313" key="10">
    <source>
        <dbReference type="Proteomes" id="UP000504629"/>
    </source>
</evidence>
<dbReference type="PROSITE" id="PS50166">
    <property type="entry name" value="IMPORTIN_B_NT"/>
    <property type="match status" value="1"/>
</dbReference>
<dbReference type="InterPro" id="IPR011989">
    <property type="entry name" value="ARM-like"/>
</dbReference>
<evidence type="ECO:0000313" key="11">
    <source>
        <dbReference type="RefSeq" id="XP_028036446.1"/>
    </source>
</evidence>
<dbReference type="GO" id="GO:0005049">
    <property type="term" value="F:nuclear export signal receptor activity"/>
    <property type="evidence" value="ECO:0007669"/>
    <property type="project" value="InterPro"/>
</dbReference>
<keyword evidence="6" id="KW-0653">Protein transport</keyword>
<comment type="subcellular location">
    <subcellularLocation>
        <location evidence="2">Cytoplasm</location>
    </subcellularLocation>
    <subcellularLocation>
        <location evidence="1">Nucleus</location>
    </subcellularLocation>
</comment>
<evidence type="ECO:0000256" key="8">
    <source>
        <dbReference type="ARBA" id="ARBA00040444"/>
    </source>
</evidence>
<dbReference type="GeneID" id="114247640"/>
<dbReference type="Proteomes" id="UP000504629">
    <property type="component" value="Unplaced"/>
</dbReference>
<dbReference type="PANTHER" id="PTHR12596">
    <property type="entry name" value="EXPORTIN 4,7-RELATED"/>
    <property type="match status" value="1"/>
</dbReference>
<proteinExistence type="inferred from homology"/>
<dbReference type="GO" id="GO:0006611">
    <property type="term" value="P:protein export from nucleus"/>
    <property type="evidence" value="ECO:0007669"/>
    <property type="project" value="TreeGrafter"/>
</dbReference>
<name>A0A6J2K2H7_BOMMA</name>
<gene>
    <name evidence="11" type="primary">LOC114247640</name>
</gene>
<dbReference type="SUPFAM" id="SSF48371">
    <property type="entry name" value="ARM repeat"/>
    <property type="match status" value="1"/>
</dbReference>
<dbReference type="KEGG" id="bman:114247640"/>
<organism evidence="10 11">
    <name type="scientific">Bombyx mandarina</name>
    <name type="common">Wild silk moth</name>
    <name type="synonym">Wild silkworm</name>
    <dbReference type="NCBI Taxonomy" id="7092"/>
    <lineage>
        <taxon>Eukaryota</taxon>
        <taxon>Metazoa</taxon>
        <taxon>Ecdysozoa</taxon>
        <taxon>Arthropoda</taxon>
        <taxon>Hexapoda</taxon>
        <taxon>Insecta</taxon>
        <taxon>Pterygota</taxon>
        <taxon>Neoptera</taxon>
        <taxon>Endopterygota</taxon>
        <taxon>Lepidoptera</taxon>
        <taxon>Glossata</taxon>
        <taxon>Ditrysia</taxon>
        <taxon>Bombycoidea</taxon>
        <taxon>Bombycidae</taxon>
        <taxon>Bombycinae</taxon>
        <taxon>Bombyx</taxon>
    </lineage>
</organism>
<dbReference type="PANTHER" id="PTHR12596:SF1">
    <property type="entry name" value="EXPORTIN-4"/>
    <property type="match status" value="1"/>
</dbReference>
<feature type="domain" description="Importin N-terminal" evidence="9">
    <location>
        <begin position="31"/>
        <end position="97"/>
    </location>
</feature>
<dbReference type="GO" id="GO:0005643">
    <property type="term" value="C:nuclear pore"/>
    <property type="evidence" value="ECO:0007669"/>
    <property type="project" value="TreeGrafter"/>
</dbReference>
<dbReference type="OrthoDB" id="5548448at2759"/>
<protein>
    <recommendedName>
        <fullName evidence="8">Exportin-4</fullName>
    </recommendedName>
</protein>
<dbReference type="InterPro" id="IPR044189">
    <property type="entry name" value="XPO4/7-like"/>
</dbReference>
<sequence>MDNSAIQTLEAAAQILMAPPNLVTSEQRQQAQNVFLEFRSTKNPYQLCREILEKSTTDIVLFEAAGLLKAALIREWSLLSENDISSLREYLFNYLLTRDTPPFLREKLLQTIAIIIKRGSIDDGGRERKALLSELEKIILGSPINQQKLACSLILAIMQEYAITVKSTDVGLIWEIHFRLKKSFEAVDLKRIFRFTVGVLEQIIRSGHRLEGEQMNLTKQLLTIVETVLCWSHVSPLLSKRLIGAFEAIYESDTAPALRLNLNWKDTIMQPELLALLFEIHMYVRTNPELASPSLTCLVQLASLSGVVVSANHMKQQYLENYVASFLNMMTYIQPMDREMLGLSEIYRRLVQFFTPVMIAGLPPAFLINLKNLTCHCIRGSVLEEMENSDSVWREALSKFLHTWSSIVNDMDGLPIENLSGPCIEIFNTYLQCRLAPPDGTRGTENVDEDIKHELEEDERKLHSNNLLTIGALARKAPAHCCHVLFSLLQDRSKKLESHLQLMHMGKLPVSGGEQLVNLFEDLHWILMITGHFLAIDCTEGETIMIPSEIIRYSISEHADLDASLRYLVGVSTDTDNVDPILKLLGEILRISSWECAALEAGLGTVFSPELSATLSWLLKIWTNSYLMPQSVFYNEMSPILESAFGRGSRGSSWVVSRLAARAGTCLRYLSAQPTAAFHALKLLTTLAHAHHKQNPSESCEEFLALIAWEAAGSNLPGELRKELHRAFAIAATYAQGNVRTRLLDSTEALQKKLINILNMESDTEPVRSMLADTLDCFIGVTEGVLEVGAMDEQFVMLIGALDKVPGILYRYHNYPGVVLPALNLLSKSAKRMLHSVQPQNVDKFLEVCNTTFEVYKQWNSGKISSIPQDAEDEVYEDICAIMELICSIARSGAHTNVNETCARGLRLLLPLITPPLLALPSLAQHAYRMIRDLDNCDQLTNLPIEDFNMVISALRVGLTAVSCDVSTLCCDTIVGLANRARTLGDNNPYAMSLLTLAELLLMLIIKMEIPPDSIPAAGSAIYALTCVKPALLEGLARQLIEAYAVNDPANVPRLEEAFSLLTNGVLFDGLRPHKIRFQDNFDKFLASVHGFLIVK</sequence>
<accession>A0A6J2K2H7</accession>
<reference evidence="11" key="1">
    <citation type="submission" date="2025-08" db="UniProtKB">
        <authorList>
            <consortium name="RefSeq"/>
        </authorList>
    </citation>
    <scope>IDENTIFICATION</scope>
    <source>
        <tissue evidence="11">Silk gland</tissue>
    </source>
</reference>
<dbReference type="AlphaFoldDB" id="A0A6J2K2H7"/>
<evidence type="ECO:0000256" key="2">
    <source>
        <dbReference type="ARBA" id="ARBA00004496"/>
    </source>
</evidence>
<dbReference type="InterPro" id="IPR016024">
    <property type="entry name" value="ARM-type_fold"/>
</dbReference>
<evidence type="ECO:0000259" key="9">
    <source>
        <dbReference type="PROSITE" id="PS50166"/>
    </source>
</evidence>
<keyword evidence="4" id="KW-0813">Transport</keyword>
<evidence type="ECO:0000256" key="5">
    <source>
        <dbReference type="ARBA" id="ARBA00022490"/>
    </source>
</evidence>
<dbReference type="GO" id="GO:0005737">
    <property type="term" value="C:cytoplasm"/>
    <property type="evidence" value="ECO:0007669"/>
    <property type="project" value="UniProtKB-SubCell"/>
</dbReference>
<dbReference type="RefSeq" id="XP_028036446.1">
    <property type="nucleotide sequence ID" value="XM_028180645.1"/>
</dbReference>
<dbReference type="GO" id="GO:0031267">
    <property type="term" value="F:small GTPase binding"/>
    <property type="evidence" value="ECO:0007669"/>
    <property type="project" value="InterPro"/>
</dbReference>
<evidence type="ECO:0000256" key="7">
    <source>
        <dbReference type="ARBA" id="ARBA00023242"/>
    </source>
</evidence>
<dbReference type="InterPro" id="IPR001494">
    <property type="entry name" value="Importin-beta_N"/>
</dbReference>
<evidence type="ECO:0000256" key="4">
    <source>
        <dbReference type="ARBA" id="ARBA00022448"/>
    </source>
</evidence>
<keyword evidence="10" id="KW-1185">Reference proteome</keyword>
<evidence type="ECO:0000256" key="1">
    <source>
        <dbReference type="ARBA" id="ARBA00004123"/>
    </source>
</evidence>